<dbReference type="InterPro" id="IPR029063">
    <property type="entry name" value="SAM-dependent_MTases_sf"/>
</dbReference>
<evidence type="ECO:0000313" key="5">
    <source>
        <dbReference type="Proteomes" id="UP001157134"/>
    </source>
</evidence>
<keyword evidence="2" id="KW-0808">Transferase</keyword>
<dbReference type="CDD" id="cd02440">
    <property type="entry name" value="AdoMet_MTases"/>
    <property type="match status" value="1"/>
</dbReference>
<dbReference type="SUPFAM" id="SSF53335">
    <property type="entry name" value="S-adenosyl-L-methionine-dependent methyltransferases"/>
    <property type="match status" value="1"/>
</dbReference>
<dbReference type="PANTHER" id="PTHR43861:SF1">
    <property type="entry name" value="TRANS-ACONITATE 2-METHYLTRANSFERASE"/>
    <property type="match status" value="1"/>
</dbReference>
<sequence>MEPKSTGQKYDKIASWWHQRHHNSEYGVAQFKRALSYCHNPLAALDVGCGAGGRFINILESQNIAVTGIDVSSEMISLAKKNHPSQVFIEDDICSWDSAEKFDLIYAWDSLFHLPINEHINVITKLANQLNQKGILLYTFGDGDGEHLDTWLDDTFYYSSIGVANNLALLTELDCKILHMEFDQFPQPHVYVIAQKL</sequence>
<keyword evidence="1" id="KW-0489">Methyltransferase</keyword>
<dbReference type="RefSeq" id="WP_284299775.1">
    <property type="nucleotide sequence ID" value="NZ_BSSV01000006.1"/>
</dbReference>
<keyword evidence="5" id="KW-1185">Reference proteome</keyword>
<dbReference type="InterPro" id="IPR041698">
    <property type="entry name" value="Methyltransf_25"/>
</dbReference>
<evidence type="ECO:0000256" key="2">
    <source>
        <dbReference type="ARBA" id="ARBA00022679"/>
    </source>
</evidence>
<organism evidence="4 5">
    <name type="scientific">Thalassotalea loyana</name>
    <dbReference type="NCBI Taxonomy" id="280483"/>
    <lineage>
        <taxon>Bacteria</taxon>
        <taxon>Pseudomonadati</taxon>
        <taxon>Pseudomonadota</taxon>
        <taxon>Gammaproteobacteria</taxon>
        <taxon>Alteromonadales</taxon>
        <taxon>Colwelliaceae</taxon>
        <taxon>Thalassotalea</taxon>
    </lineage>
</organism>
<gene>
    <name evidence="4" type="ORF">tloyanaT_28510</name>
</gene>
<protein>
    <recommendedName>
        <fullName evidence="3">Methyltransferase domain-containing protein</fullName>
    </recommendedName>
</protein>
<reference evidence="4 5" key="1">
    <citation type="submission" date="2023-03" db="EMBL/GenBank/DDBJ databases">
        <title>Thalassotalea loyana LMG 22536T draft genome sequence.</title>
        <authorList>
            <person name="Sawabe T."/>
        </authorList>
    </citation>
    <scope>NUCLEOTIDE SEQUENCE [LARGE SCALE GENOMIC DNA]</scope>
    <source>
        <strain evidence="4 5">LMG 22536</strain>
    </source>
</reference>
<dbReference type="EMBL" id="BSSV01000006">
    <property type="protein sequence ID" value="GLX86598.1"/>
    <property type="molecule type" value="Genomic_DNA"/>
</dbReference>
<evidence type="ECO:0000256" key="1">
    <source>
        <dbReference type="ARBA" id="ARBA00022603"/>
    </source>
</evidence>
<name>A0ABQ6HET1_9GAMM</name>
<dbReference type="PANTHER" id="PTHR43861">
    <property type="entry name" value="TRANS-ACONITATE 2-METHYLTRANSFERASE-RELATED"/>
    <property type="match status" value="1"/>
</dbReference>
<feature type="domain" description="Methyltransferase" evidence="3">
    <location>
        <begin position="45"/>
        <end position="134"/>
    </location>
</feature>
<comment type="caution">
    <text evidence="4">The sequence shown here is derived from an EMBL/GenBank/DDBJ whole genome shotgun (WGS) entry which is preliminary data.</text>
</comment>
<evidence type="ECO:0000259" key="3">
    <source>
        <dbReference type="Pfam" id="PF13649"/>
    </source>
</evidence>
<evidence type="ECO:0000313" key="4">
    <source>
        <dbReference type="EMBL" id="GLX86598.1"/>
    </source>
</evidence>
<dbReference type="Gene3D" id="3.40.50.150">
    <property type="entry name" value="Vaccinia Virus protein VP39"/>
    <property type="match status" value="1"/>
</dbReference>
<accession>A0ABQ6HET1</accession>
<proteinExistence type="predicted"/>
<dbReference type="Proteomes" id="UP001157134">
    <property type="component" value="Unassembled WGS sequence"/>
</dbReference>
<dbReference type="Pfam" id="PF13649">
    <property type="entry name" value="Methyltransf_25"/>
    <property type="match status" value="1"/>
</dbReference>